<dbReference type="Pfam" id="PF17957">
    <property type="entry name" value="Big_7"/>
    <property type="match status" value="1"/>
</dbReference>
<comment type="caution">
    <text evidence="4">The sequence shown here is derived from an EMBL/GenBank/DDBJ whole genome shotgun (WGS) entry which is preliminary data.</text>
</comment>
<keyword evidence="2" id="KW-1015">Disulfide bond</keyword>
<dbReference type="Gene3D" id="2.60.40.10">
    <property type="entry name" value="Immunoglobulins"/>
    <property type="match status" value="1"/>
</dbReference>
<dbReference type="InterPro" id="IPR006558">
    <property type="entry name" value="LamG-like"/>
</dbReference>
<dbReference type="Pfam" id="PF13385">
    <property type="entry name" value="Laminin_G_3"/>
    <property type="match status" value="3"/>
</dbReference>
<feature type="domain" description="LamG-like jellyroll fold" evidence="3">
    <location>
        <begin position="875"/>
        <end position="1025"/>
    </location>
</feature>
<dbReference type="InterPro" id="IPR013783">
    <property type="entry name" value="Ig-like_fold"/>
</dbReference>
<organism evidence="4 5">
    <name type="scientific">Candidatus Brocadia sinica JPN1</name>
    <dbReference type="NCBI Taxonomy" id="1197129"/>
    <lineage>
        <taxon>Bacteria</taxon>
        <taxon>Pseudomonadati</taxon>
        <taxon>Planctomycetota</taxon>
        <taxon>Candidatus Brocadiia</taxon>
        <taxon>Candidatus Brocadiales</taxon>
        <taxon>Candidatus Brocadiaceae</taxon>
        <taxon>Candidatus Brocadia</taxon>
    </lineage>
</organism>
<dbReference type="PANTHER" id="PTHR47635">
    <property type="entry name" value="CUB DOMAIN-CONTAINING PROTEIN"/>
    <property type="match status" value="1"/>
</dbReference>
<gene>
    <name evidence="4" type="ORF">BROSI_A3227</name>
</gene>
<feature type="domain" description="LamG-like jellyroll fold" evidence="3">
    <location>
        <begin position="655"/>
        <end position="805"/>
    </location>
</feature>
<keyword evidence="5" id="KW-1185">Reference proteome</keyword>
<evidence type="ECO:0000256" key="2">
    <source>
        <dbReference type="ARBA" id="ARBA00023157"/>
    </source>
</evidence>
<dbReference type="SMART" id="SM00560">
    <property type="entry name" value="LamGL"/>
    <property type="match status" value="3"/>
</dbReference>
<protein>
    <recommendedName>
        <fullName evidence="3">LamG-like jellyroll fold domain-containing protein</fullName>
    </recommendedName>
</protein>
<evidence type="ECO:0000313" key="4">
    <source>
        <dbReference type="EMBL" id="GAN34684.1"/>
    </source>
</evidence>
<dbReference type="EMBL" id="BAFN01000001">
    <property type="protein sequence ID" value="GAN34684.1"/>
    <property type="molecule type" value="Genomic_DNA"/>
</dbReference>
<dbReference type="InterPro" id="IPR013320">
    <property type="entry name" value="ConA-like_dom_sf"/>
</dbReference>
<sequence>MAIRHKLILGAISFTGILGFLFILSFPSFAQEWGSISIGADTDGALEVSLENSKIRLKYGRFFGGHHYEHAIKDLVIKSVNEDQAGFYLDACANRGTLTTAVVVQDDANVKTVRLEWDNGAKVSEVSIYPDSHYIKTKYLKYGTNIVDQGSPGGGGSSSGVYEIYGASEWKRGYVIYPNIYFDRYPGDVGYQNITEIDQPGPLDYHGWFIMGVYNEANGRGFGRVAPVSQIDIIKLLWNKGFELCPTFNRTHSPYTAYLFVVTGGGANEILSRGKNLADGLGDNASPTVAITNPTEGATFTTPTDITITATASDIDGVVSKVEYYAGSTKLGETTSEPHILTWNNVTAGSYILSAKATDNDGATTTSSAVNITVFKAGMVGYYKFDEGNGTIAIDSSIYGNNGTINGATWTTGKNGGALSFDGIDDFVSVPRMNHDEISIAAWFYKNANDTTNIDAIFGGYKWNSDVQLREGFDLRFNKTIPNKLQFILVTQDGNGNRIQKTAIKDLVNSVGSWYHVVGTYNKATGEQKLYVNGQLVNTQYHPAGNTVVPLTYYSDMKIGNSGNNGYFNGEIDDVRLYNQALANQEVQDLYNTFSTGLHARYTFDEGSGVTATDTSGNGNDGAINGATWTTGKNGGALSFDGIDDFVSIPLMNHDEVSIAAWFYKNAKDTTNIDSIFGGYKWNSDVQQQEGFDLRFYKTTPDRLEFVLVTQDGSGNRTQKAAVKDLVNSVGSWYHVVGTYNKATGEQKLYVNGQLVNTRNHPAGNTVVPLTLYSDMKIGQSMISNGYFNGKIDDFRLYNQAMTDQEVQDLYNAFSTGLQASYPFDEGSGTVATDASGNGNDGAISGATWTEGKSGNGLSFNGASDYVSIPRMNNEELSIAAWFYKYANDTTAVDAILGAWKWNSDVQFREGFIVQFSKTAPDKLQFIAVTQDGNGNKTQKTAVKDLVNSVGSWYHVAGTYNKATGEQKLYVNGQLVNTRIHPAGNTVVPLTWYSDMRIGHSMNGNGYFNGKIDGVKIYNRVLTDQEVQDLYNAL</sequence>
<dbReference type="RefSeq" id="WP_052564650.1">
    <property type="nucleotide sequence ID" value="NZ_BAFN01000001.1"/>
</dbReference>
<dbReference type="SUPFAM" id="SSF49899">
    <property type="entry name" value="Concanavalin A-like lectins/glucanases"/>
    <property type="match status" value="3"/>
</dbReference>
<evidence type="ECO:0000313" key="5">
    <source>
        <dbReference type="Proteomes" id="UP000032309"/>
    </source>
</evidence>
<feature type="domain" description="LamG-like jellyroll fold" evidence="3">
    <location>
        <begin position="436"/>
        <end position="585"/>
    </location>
</feature>
<keyword evidence="1" id="KW-0732">Signal</keyword>
<dbReference type="PANTHER" id="PTHR47635:SF2">
    <property type="entry name" value="LAMG-LIKE JELLYROLL FOLD DOMAIN-CONTAINING PROTEIN"/>
    <property type="match status" value="1"/>
</dbReference>
<evidence type="ECO:0000259" key="3">
    <source>
        <dbReference type="SMART" id="SM00560"/>
    </source>
</evidence>
<proteinExistence type="predicted"/>
<evidence type="ECO:0000256" key="1">
    <source>
        <dbReference type="ARBA" id="ARBA00022729"/>
    </source>
</evidence>
<reference evidence="5" key="1">
    <citation type="journal article" date="2015" name="Genome Announc.">
        <title>Draft Genome Sequence of an Anaerobic Ammonium-Oxidizing Bacterium, "Candidatus Brocadia sinica".</title>
        <authorList>
            <person name="Oshiki M."/>
            <person name="Shinyako-Hata K."/>
            <person name="Satoh H."/>
            <person name="Okabe S."/>
        </authorList>
    </citation>
    <scope>NUCLEOTIDE SEQUENCE [LARGE SCALE GENOMIC DNA]</scope>
    <source>
        <strain evidence="5">JPN1</strain>
    </source>
</reference>
<dbReference type="Proteomes" id="UP000032309">
    <property type="component" value="Unassembled WGS sequence"/>
</dbReference>
<accession>A0ABQ0K0T4</accession>
<name>A0ABQ0K0T4_9BACT</name>
<dbReference type="Gene3D" id="2.60.120.200">
    <property type="match status" value="3"/>
</dbReference>